<evidence type="ECO:0000313" key="4">
    <source>
        <dbReference type="Proteomes" id="UP000297288"/>
    </source>
</evidence>
<dbReference type="OrthoDB" id="48039at2"/>
<name>A0A1G6QAJ5_9BACT</name>
<sequence>MPMNLIKKAGKVTWIDPIDGSKSSKTFSLYSDVEAEIKTGFDAIVSLTANETANYSYTENYEIV</sequence>
<dbReference type="AlphaFoldDB" id="A0A1G6QAJ5"/>
<dbReference type="EMBL" id="FMYV01000011">
    <property type="protein sequence ID" value="SDC88706.1"/>
    <property type="molecule type" value="Genomic_DNA"/>
</dbReference>
<dbReference type="Proteomes" id="UP000199322">
    <property type="component" value="Unassembled WGS sequence"/>
</dbReference>
<dbReference type="Proteomes" id="UP000297288">
    <property type="component" value="Unassembled WGS sequence"/>
</dbReference>
<gene>
    <name evidence="2" type="ORF">E4650_06775</name>
    <name evidence="1" type="ORF">SAMN04488588_2008</name>
</gene>
<reference evidence="2 4" key="2">
    <citation type="submission" date="2019-04" db="EMBL/GenBank/DDBJ databases">
        <title>Draft genome sequence data and analysis of a Fermenting Bacterium, Geotoga petraea strain HO-Geo1, isolated from heavy-oil petroleum reservoir in Russia.</title>
        <authorList>
            <person name="Grouzdev D.S."/>
            <person name="Semenova E.M."/>
            <person name="Sokolova D.S."/>
            <person name="Tourova T.P."/>
            <person name="Poltaraus A.B."/>
            <person name="Nazina T.N."/>
        </authorList>
    </citation>
    <scope>NUCLEOTIDE SEQUENCE [LARGE SCALE GENOMIC DNA]</scope>
    <source>
        <strain evidence="2 4">HO-Geo1</strain>
    </source>
</reference>
<evidence type="ECO:0000313" key="2">
    <source>
        <dbReference type="EMBL" id="TGG88041.1"/>
    </source>
</evidence>
<protein>
    <submittedName>
        <fullName evidence="1">Uncharacterized protein</fullName>
    </submittedName>
</protein>
<keyword evidence="3" id="KW-1185">Reference proteome</keyword>
<proteinExistence type="predicted"/>
<dbReference type="EMBL" id="SRME01000003">
    <property type="protein sequence ID" value="TGG88041.1"/>
    <property type="molecule type" value="Genomic_DNA"/>
</dbReference>
<evidence type="ECO:0000313" key="3">
    <source>
        <dbReference type="Proteomes" id="UP000199322"/>
    </source>
</evidence>
<reference evidence="1 3" key="1">
    <citation type="submission" date="2016-10" db="EMBL/GenBank/DDBJ databases">
        <authorList>
            <person name="de Groot N.N."/>
        </authorList>
    </citation>
    <scope>NUCLEOTIDE SEQUENCE [LARGE SCALE GENOMIC DNA]</scope>
    <source>
        <strain evidence="1 3">WG14</strain>
    </source>
</reference>
<organism evidence="1 3">
    <name type="scientific">Geotoga petraea</name>
    <dbReference type="NCBI Taxonomy" id="28234"/>
    <lineage>
        <taxon>Bacteria</taxon>
        <taxon>Thermotogati</taxon>
        <taxon>Thermotogota</taxon>
        <taxon>Thermotogae</taxon>
        <taxon>Petrotogales</taxon>
        <taxon>Petrotogaceae</taxon>
        <taxon>Geotoga</taxon>
    </lineage>
</organism>
<evidence type="ECO:0000313" key="1">
    <source>
        <dbReference type="EMBL" id="SDC88706.1"/>
    </source>
</evidence>
<dbReference type="RefSeq" id="WP_091405537.1">
    <property type="nucleotide sequence ID" value="NZ_FMYV01000011.1"/>
</dbReference>
<dbReference type="STRING" id="28234.SAMN04488588_2008"/>
<accession>A0A1G6QAJ5</accession>